<feature type="compositionally biased region" description="Basic residues" evidence="1">
    <location>
        <begin position="135"/>
        <end position="145"/>
    </location>
</feature>
<dbReference type="Proteomes" id="UP001458880">
    <property type="component" value="Unassembled WGS sequence"/>
</dbReference>
<evidence type="ECO:0000313" key="3">
    <source>
        <dbReference type="Proteomes" id="UP001458880"/>
    </source>
</evidence>
<reference evidence="2 3" key="1">
    <citation type="journal article" date="2024" name="BMC Genomics">
        <title>De novo assembly and annotation of Popillia japonica's genome with initial clues to its potential as an invasive pest.</title>
        <authorList>
            <person name="Cucini C."/>
            <person name="Boschi S."/>
            <person name="Funari R."/>
            <person name="Cardaioli E."/>
            <person name="Iannotti N."/>
            <person name="Marturano G."/>
            <person name="Paoli F."/>
            <person name="Bruttini M."/>
            <person name="Carapelli A."/>
            <person name="Frati F."/>
            <person name="Nardi F."/>
        </authorList>
    </citation>
    <scope>NUCLEOTIDE SEQUENCE [LARGE SCALE GENOMIC DNA]</scope>
    <source>
        <strain evidence="2">DMR45628</strain>
    </source>
</reference>
<evidence type="ECO:0000313" key="2">
    <source>
        <dbReference type="EMBL" id="KAK9727947.1"/>
    </source>
</evidence>
<dbReference type="EMBL" id="JASPKY010000174">
    <property type="protein sequence ID" value="KAK9727947.1"/>
    <property type="molecule type" value="Genomic_DNA"/>
</dbReference>
<feature type="compositionally biased region" description="Basic and acidic residues" evidence="1">
    <location>
        <begin position="146"/>
        <end position="169"/>
    </location>
</feature>
<keyword evidence="3" id="KW-1185">Reference proteome</keyword>
<feature type="compositionally biased region" description="Low complexity" evidence="1">
    <location>
        <begin position="176"/>
        <end position="185"/>
    </location>
</feature>
<dbReference type="AlphaFoldDB" id="A0AAW1L420"/>
<accession>A0AAW1L420</accession>
<organism evidence="2 3">
    <name type="scientific">Popillia japonica</name>
    <name type="common">Japanese beetle</name>
    <dbReference type="NCBI Taxonomy" id="7064"/>
    <lineage>
        <taxon>Eukaryota</taxon>
        <taxon>Metazoa</taxon>
        <taxon>Ecdysozoa</taxon>
        <taxon>Arthropoda</taxon>
        <taxon>Hexapoda</taxon>
        <taxon>Insecta</taxon>
        <taxon>Pterygota</taxon>
        <taxon>Neoptera</taxon>
        <taxon>Endopterygota</taxon>
        <taxon>Coleoptera</taxon>
        <taxon>Polyphaga</taxon>
        <taxon>Scarabaeiformia</taxon>
        <taxon>Scarabaeidae</taxon>
        <taxon>Rutelinae</taxon>
        <taxon>Popillia</taxon>
    </lineage>
</organism>
<comment type="caution">
    <text evidence="2">The sequence shown here is derived from an EMBL/GenBank/DDBJ whole genome shotgun (WGS) entry which is preliminary data.</text>
</comment>
<evidence type="ECO:0000256" key="1">
    <source>
        <dbReference type="SAM" id="MobiDB-lite"/>
    </source>
</evidence>
<protein>
    <submittedName>
        <fullName evidence="2">Uncharacterized protein</fullName>
    </submittedName>
</protein>
<sequence>MKSLIQKKTEIIQESVLQSIHDQSSIKNHLCNEEFYKNNNTSDLLPENLADLSADSKQETNEVPGFDENKHHEQAKLLGSPSIKNIDMYLLKASTPKRKGKTQTERLPFVLTSTQYKKISRKRGHTLFQKELKKEKNRQKRIKKKIEKEEIRRMKKESKQKSNAKDDTVKTMIIDNNNNNNNNSS</sequence>
<name>A0AAW1L420_POPJA</name>
<gene>
    <name evidence="2" type="ORF">QE152_g18954</name>
</gene>
<feature type="region of interest" description="Disordered" evidence="1">
    <location>
        <begin position="124"/>
        <end position="185"/>
    </location>
</feature>
<proteinExistence type="predicted"/>